<dbReference type="EMBL" id="JACHKY010000002">
    <property type="protein sequence ID" value="MBB4797806.1"/>
    <property type="molecule type" value="Genomic_DNA"/>
</dbReference>
<dbReference type="GO" id="GO:0006281">
    <property type="term" value="P:DNA repair"/>
    <property type="evidence" value="ECO:0007669"/>
    <property type="project" value="TreeGrafter"/>
</dbReference>
<dbReference type="Proteomes" id="UP000539957">
    <property type="component" value="Unassembled WGS sequence"/>
</dbReference>
<accession>A0A7W7N3X2</accession>
<name>A0A7W7N3X2_9CAUL</name>
<proteinExistence type="predicted"/>
<keyword evidence="3" id="KW-1185">Reference proteome</keyword>
<comment type="caution">
    <text evidence="2">The sequence shown here is derived from an EMBL/GenBank/DDBJ whole genome shotgun (WGS) entry which is preliminary data.</text>
</comment>
<dbReference type="RefSeq" id="WP_184268660.1">
    <property type="nucleotide sequence ID" value="NZ_JACHKY010000002.1"/>
</dbReference>
<dbReference type="InterPro" id="IPR043502">
    <property type="entry name" value="DNA/RNA_pol_sf"/>
</dbReference>
<evidence type="ECO:0000313" key="2">
    <source>
        <dbReference type="EMBL" id="MBB4797806.1"/>
    </source>
</evidence>
<dbReference type="AlphaFoldDB" id="A0A7W7N3X2"/>
<evidence type="ECO:0000313" key="3">
    <source>
        <dbReference type="Proteomes" id="UP000539957"/>
    </source>
</evidence>
<dbReference type="CDD" id="cd03468">
    <property type="entry name" value="PolY_like"/>
    <property type="match status" value="1"/>
</dbReference>
<gene>
    <name evidence="2" type="ORF">HNP32_001530</name>
</gene>
<sequence>MTGEHSAHRRRYLAVWFPWLPSDRLRRQEQDRDAPPDGAPPAEGPHVVLVEKVKGALRLAAVDPAAARAGLTPGLTLADAQARTPALCAVTHRPDADAALLARVLEDFGRFTPMIALDLPHGLMLDVTGCAHLFGGETGLLRAVQTRAGRIGLQVRSALAGTPQVARALARFGPGGIFSEGQDRAAARRLSVAALELSDKEEQALRRAGLKRLADLDDRPRAPLAARFGADFPARLARVLGDEDVRITPHRPPAPVVVDRIFFEPVSAPEDIERVLSDLLIETMDRLGQTGLGGRAFEAGFYRVDGEVRRVVVRTGRPMRDAPATLRLFRERMAALSNPLDPGFGFDQMRMSVPWTQTLTPTQQGLEGETPGEEAFSRLIDRLTARLGPEAVLRFEPFASHIPERAARLIPASTRPSGEIWPDLDPDDPPLRPLQMFAPPQPVETLAEVPHGYPLKFRWRRVLHEVTRAEGPERIGGEWWRAPDQRTRDYYRVEDRDGRRFWLFRQGLYGETPEPRWFIHGLFA</sequence>
<dbReference type="PANTHER" id="PTHR35369:SF2">
    <property type="entry name" value="BLR3025 PROTEIN"/>
    <property type="match status" value="1"/>
</dbReference>
<dbReference type="SUPFAM" id="SSF56672">
    <property type="entry name" value="DNA/RNA polymerases"/>
    <property type="match status" value="1"/>
</dbReference>
<dbReference type="PANTHER" id="PTHR35369">
    <property type="entry name" value="BLR3025 PROTEIN-RELATED"/>
    <property type="match status" value="1"/>
</dbReference>
<keyword evidence="1" id="KW-0227">DNA damage</keyword>
<organism evidence="2 3">
    <name type="scientific">Brevundimonas bullata</name>
    <dbReference type="NCBI Taxonomy" id="13160"/>
    <lineage>
        <taxon>Bacteria</taxon>
        <taxon>Pseudomonadati</taxon>
        <taxon>Pseudomonadota</taxon>
        <taxon>Alphaproteobacteria</taxon>
        <taxon>Caulobacterales</taxon>
        <taxon>Caulobacteraceae</taxon>
        <taxon>Brevundimonas</taxon>
    </lineage>
</organism>
<protein>
    <submittedName>
        <fullName evidence="2">Protein ImuB</fullName>
    </submittedName>
</protein>
<evidence type="ECO:0000256" key="1">
    <source>
        <dbReference type="ARBA" id="ARBA00022763"/>
    </source>
</evidence>
<dbReference type="InterPro" id="IPR050356">
    <property type="entry name" value="SulA_CellDiv_inhibitor"/>
</dbReference>
<reference evidence="2 3" key="1">
    <citation type="submission" date="2020-08" db="EMBL/GenBank/DDBJ databases">
        <title>Functional genomics of gut bacteria from endangered species of beetles.</title>
        <authorList>
            <person name="Carlos-Shanley C."/>
        </authorList>
    </citation>
    <scope>NUCLEOTIDE SEQUENCE [LARGE SCALE GENOMIC DNA]</scope>
    <source>
        <strain evidence="2 3">S00123</strain>
    </source>
</reference>